<keyword evidence="4" id="KW-0732">Signal</keyword>
<dbReference type="InterPro" id="IPR039220">
    <property type="entry name" value="FAM3"/>
</dbReference>
<dbReference type="AlphaFoldDB" id="A0A9F7REY8"/>
<dbReference type="CTD" id="10447"/>
<keyword evidence="3" id="KW-0964">Secreted</keyword>
<dbReference type="PANTHER" id="PTHR14592">
    <property type="entry name" value="UNCHARACTERIZED FAM3"/>
    <property type="match status" value="1"/>
</dbReference>
<protein>
    <submittedName>
        <fullName evidence="10 11">Protein FAM3C isoform X1</fullName>
    </submittedName>
</protein>
<gene>
    <name evidence="10 11" type="primary">fam3c</name>
</gene>
<dbReference type="RefSeq" id="XP_053541719.1">
    <property type="nucleotide sequence ID" value="XM_053685744.1"/>
</dbReference>
<evidence type="ECO:0000259" key="8">
    <source>
        <dbReference type="Pfam" id="PF15711"/>
    </source>
</evidence>
<keyword evidence="5 7" id="KW-0430">Lectin</keyword>
<keyword evidence="6" id="KW-1015">Disulfide bond</keyword>
<name>A0A9F7REY8_ICTPU</name>
<feature type="domain" description="ILEI/PANDER" evidence="8">
    <location>
        <begin position="101"/>
        <end position="188"/>
    </location>
</feature>
<dbReference type="GO" id="GO:0005576">
    <property type="term" value="C:extracellular region"/>
    <property type="evidence" value="ECO:0007669"/>
    <property type="project" value="UniProtKB-SubCell"/>
</dbReference>
<reference evidence="9" key="1">
    <citation type="journal article" date="2016" name="Nat. Commun.">
        <title>The channel catfish genome sequence provides insights into the evolution of scale formation in teleosts.</title>
        <authorList>
            <person name="Liu Z."/>
            <person name="Liu S."/>
            <person name="Yao J."/>
            <person name="Bao L."/>
            <person name="Zhang J."/>
            <person name="Li Y."/>
            <person name="Jiang C."/>
            <person name="Sun L."/>
            <person name="Wang R."/>
            <person name="Zhang Y."/>
            <person name="Zhou T."/>
            <person name="Zeng Q."/>
            <person name="Fu Q."/>
            <person name="Gao S."/>
            <person name="Li N."/>
            <person name="Koren S."/>
            <person name="Jiang Y."/>
            <person name="Zimin A."/>
            <person name="Xu P."/>
            <person name="Phillippy A.M."/>
            <person name="Geng X."/>
            <person name="Song L."/>
            <person name="Sun F."/>
            <person name="Li C."/>
            <person name="Wang X."/>
            <person name="Chen A."/>
            <person name="Jin Y."/>
            <person name="Yuan Z."/>
            <person name="Yang Y."/>
            <person name="Tan S."/>
            <person name="Peatman E."/>
            <person name="Lu J."/>
            <person name="Qin Z."/>
            <person name="Dunham R."/>
            <person name="Li Z."/>
            <person name="Sonstegard T."/>
            <person name="Feng J."/>
            <person name="Danzmann R.G."/>
            <person name="Schroeder S."/>
            <person name="Scheffler B."/>
            <person name="Duke M.V."/>
            <person name="Ballard L."/>
            <person name="Kucuktas H."/>
            <person name="Kaltenboeck L."/>
            <person name="Liu H."/>
            <person name="Armbruster J."/>
            <person name="Xie Y."/>
            <person name="Kirby M.L."/>
            <person name="Tian Y."/>
            <person name="Flanagan M.E."/>
            <person name="Mu W."/>
            <person name="Waldbieser G.C."/>
        </authorList>
    </citation>
    <scope>NUCLEOTIDE SEQUENCE [LARGE SCALE GENOMIC DNA]</scope>
    <source>
        <strain evidence="9">SDA103</strain>
    </source>
</reference>
<dbReference type="RefSeq" id="XP_053541720.1">
    <property type="nucleotide sequence ID" value="XM_053685745.1"/>
</dbReference>
<proteinExistence type="inferred from homology"/>
<dbReference type="InterPro" id="IPR039475">
    <property type="entry name" value="ILEI_FAM3C"/>
</dbReference>
<accession>A0A9F7REY8</accession>
<dbReference type="GO" id="GO:0030246">
    <property type="term" value="F:carbohydrate binding"/>
    <property type="evidence" value="ECO:0007669"/>
    <property type="project" value="UniProtKB-UniRule"/>
</dbReference>
<evidence type="ECO:0000256" key="2">
    <source>
        <dbReference type="ARBA" id="ARBA00010905"/>
    </source>
</evidence>
<reference evidence="10 11" key="2">
    <citation type="submission" date="2025-04" db="UniProtKB">
        <authorList>
            <consortium name="RefSeq"/>
        </authorList>
    </citation>
    <scope>IDENTIFICATION</scope>
    <source>
        <tissue evidence="10 11">Blood</tissue>
    </source>
</reference>
<dbReference type="Proteomes" id="UP000221080">
    <property type="component" value="Chromosome 14"/>
</dbReference>
<dbReference type="OrthoDB" id="440755at2759"/>
<comment type="similarity">
    <text evidence="2">Belongs to the FAM3 family.</text>
</comment>
<evidence type="ECO:0000313" key="9">
    <source>
        <dbReference type="Proteomes" id="UP000221080"/>
    </source>
</evidence>
<evidence type="ECO:0000313" key="11">
    <source>
        <dbReference type="RefSeq" id="XP_053541720.1"/>
    </source>
</evidence>
<keyword evidence="9" id="KW-1185">Reference proteome</keyword>
<evidence type="ECO:0000256" key="5">
    <source>
        <dbReference type="ARBA" id="ARBA00022734"/>
    </source>
</evidence>
<evidence type="ECO:0000313" key="10">
    <source>
        <dbReference type="RefSeq" id="XP_053541719.1"/>
    </source>
</evidence>
<sequence length="353" mass="39407">MMRPGGIVKLIILISTLLLVVFLAFQLLEFHTDFHLPHSLLKPGAMESSTEATPHKCGVYKPCPEHHFTFKMASGAASIVGPKICLEDETLMSGVRNNVGRGLNIALVNGKTGRLIRTDSFDMWSGDVSLLIKFLKDIEDGTVVMMATFDDSSTKLNSEARKLISAFGSSYINSLSFRDNWLFVGGKGIKTKSPFEQGGLCGTHVGLFIVFSHMTDLETWRAKHHSKMAANTGHSMELQHRPVKFPSVSSHEYFDHLSKEQQQRYLKNIRYAIHIQQREMVCMFCKTLFFTGPGQRSSPIIIILTGVGQRSSSSIIVERGARRQCPLSPLLDLDQGLDLDLDTHYQLVHLLIS</sequence>
<evidence type="ECO:0000256" key="3">
    <source>
        <dbReference type="ARBA" id="ARBA00022525"/>
    </source>
</evidence>
<dbReference type="PROSITE" id="PS52031">
    <property type="entry name" value="GG_LECTIN"/>
    <property type="match status" value="1"/>
</dbReference>
<dbReference type="GeneID" id="108275230"/>
<dbReference type="CDD" id="cd13940">
    <property type="entry name" value="ILEI_FAM3C"/>
    <property type="match status" value="1"/>
</dbReference>
<evidence type="ECO:0000256" key="6">
    <source>
        <dbReference type="ARBA" id="ARBA00023157"/>
    </source>
</evidence>
<evidence type="ECO:0000256" key="1">
    <source>
        <dbReference type="ARBA" id="ARBA00004613"/>
    </source>
</evidence>
<evidence type="ECO:0000256" key="7">
    <source>
        <dbReference type="PROSITE-ProRule" id="PRU01375"/>
    </source>
</evidence>
<dbReference type="InterPro" id="IPR039477">
    <property type="entry name" value="ILEI/PANDER_dom"/>
</dbReference>
<organism evidence="9 10">
    <name type="scientific">Ictalurus punctatus</name>
    <name type="common">Channel catfish</name>
    <name type="synonym">Silurus punctatus</name>
    <dbReference type="NCBI Taxonomy" id="7998"/>
    <lineage>
        <taxon>Eukaryota</taxon>
        <taxon>Metazoa</taxon>
        <taxon>Chordata</taxon>
        <taxon>Craniata</taxon>
        <taxon>Vertebrata</taxon>
        <taxon>Euteleostomi</taxon>
        <taxon>Actinopterygii</taxon>
        <taxon>Neopterygii</taxon>
        <taxon>Teleostei</taxon>
        <taxon>Ostariophysi</taxon>
        <taxon>Siluriformes</taxon>
        <taxon>Ictaluridae</taxon>
        <taxon>Ictalurus</taxon>
    </lineage>
</organism>
<comment type="subcellular location">
    <subcellularLocation>
        <location evidence="1">Secreted</location>
    </subcellularLocation>
</comment>
<evidence type="ECO:0000256" key="4">
    <source>
        <dbReference type="ARBA" id="ARBA00022729"/>
    </source>
</evidence>
<dbReference type="Pfam" id="PF15711">
    <property type="entry name" value="ILEI"/>
    <property type="match status" value="1"/>
</dbReference>